<dbReference type="AlphaFoldDB" id="A0A100WCY8"/>
<comment type="caution">
    <text evidence="2">The sequence shown here is derived from an EMBL/GenBank/DDBJ whole genome shotgun (WGS) entry which is preliminary data.</text>
</comment>
<dbReference type="EMBL" id="BCSY01000042">
    <property type="protein sequence ID" value="GAS95693.1"/>
    <property type="molecule type" value="Genomic_DNA"/>
</dbReference>
<evidence type="ECO:0000256" key="1">
    <source>
        <dbReference type="ARBA" id="ARBA00009589"/>
    </source>
</evidence>
<organism evidence="2 3">
    <name type="scientific">Mycolicibacterium canariasense</name>
    <name type="common">Mycobacterium canariasense</name>
    <dbReference type="NCBI Taxonomy" id="228230"/>
    <lineage>
        <taxon>Bacteria</taxon>
        <taxon>Bacillati</taxon>
        <taxon>Actinomycetota</taxon>
        <taxon>Actinomycetes</taxon>
        <taxon>Mycobacteriales</taxon>
        <taxon>Mycobacteriaceae</taxon>
        <taxon>Mycolicibacterium</taxon>
    </lineage>
</organism>
<comment type="similarity">
    <text evidence="1">Belongs to the 5'(3')-deoxyribonucleotidase family.</text>
</comment>
<dbReference type="STRING" id="228230.RMCC_2659"/>
<accession>A0A100WCY8</accession>
<evidence type="ECO:0000313" key="2">
    <source>
        <dbReference type="EMBL" id="GAS95693.1"/>
    </source>
</evidence>
<dbReference type="InterPro" id="IPR010708">
    <property type="entry name" value="5'(3')-deoxyribonucleotidase"/>
</dbReference>
<sequence>MHTERLHIGIDVDGVLADYMSAAAQMGRAHGHAIADTTPSTYGLVEPGWFPDAESAAAAMRAVHLDGLASLALLDATAPMAVRGLRVAGHRVTVVTARHPEPDGRGILSQWLHRHGIGLDELHFETLKSRSGCDVYLDDAPHNIAEIRAAGRHCVVRDTTYNRHVDGHRVSSLAEFATMVHAGMFGRYAA</sequence>
<dbReference type="InterPro" id="IPR036412">
    <property type="entry name" value="HAD-like_sf"/>
</dbReference>
<dbReference type="Pfam" id="PF06941">
    <property type="entry name" value="NT5C"/>
    <property type="match status" value="1"/>
</dbReference>
<proteinExistence type="inferred from homology"/>
<dbReference type="InterPro" id="IPR023214">
    <property type="entry name" value="HAD_sf"/>
</dbReference>
<evidence type="ECO:0000313" key="3">
    <source>
        <dbReference type="Proteomes" id="UP000069443"/>
    </source>
</evidence>
<dbReference type="GO" id="GO:0009264">
    <property type="term" value="P:deoxyribonucleotide catabolic process"/>
    <property type="evidence" value="ECO:0007669"/>
    <property type="project" value="InterPro"/>
</dbReference>
<gene>
    <name evidence="2" type="ORF">RMCC_2659</name>
</gene>
<dbReference type="Proteomes" id="UP000069443">
    <property type="component" value="Unassembled WGS sequence"/>
</dbReference>
<name>A0A100WCY8_MYCCR</name>
<protein>
    <submittedName>
        <fullName evidence="2">5' nucleotidase, deoxy family protein</fullName>
    </submittedName>
</protein>
<reference evidence="3" key="2">
    <citation type="submission" date="2016-02" db="EMBL/GenBank/DDBJ databases">
        <title>Draft genome sequence of five rapidly growing Mycobacterium species.</title>
        <authorList>
            <person name="Katahira K."/>
            <person name="Gotou Y."/>
            <person name="Iida K."/>
            <person name="Ogura Y."/>
            <person name="Hayashi T."/>
        </authorList>
    </citation>
    <scope>NUCLEOTIDE SEQUENCE [LARGE SCALE GENOMIC DNA]</scope>
    <source>
        <strain evidence="3">JCM15298</strain>
    </source>
</reference>
<dbReference type="RefSeq" id="WP_230022529.1">
    <property type="nucleotide sequence ID" value="NZ_BCSY01000042.1"/>
</dbReference>
<dbReference type="SUPFAM" id="SSF56784">
    <property type="entry name" value="HAD-like"/>
    <property type="match status" value="1"/>
</dbReference>
<dbReference type="Gene3D" id="3.40.50.1000">
    <property type="entry name" value="HAD superfamily/HAD-like"/>
    <property type="match status" value="1"/>
</dbReference>
<reference evidence="3" key="1">
    <citation type="journal article" date="2016" name="Genome Announc.">
        <title>Draft Genome Sequences of Five Rapidly Growing Mycobacterium Species, M. thermoresistibile, M. fortuitum subsp. acetamidolyticum, M. canariasense, M. brisbanense, and M. novocastrense.</title>
        <authorList>
            <person name="Katahira K."/>
            <person name="Ogura Y."/>
            <person name="Gotoh Y."/>
            <person name="Hayashi T."/>
        </authorList>
    </citation>
    <scope>NUCLEOTIDE SEQUENCE [LARGE SCALE GENOMIC DNA]</scope>
    <source>
        <strain evidence="3">JCM15298</strain>
    </source>
</reference>
<keyword evidence="3" id="KW-1185">Reference proteome</keyword>
<dbReference type="GO" id="GO:0008253">
    <property type="term" value="F:5'-nucleotidase activity"/>
    <property type="evidence" value="ECO:0007669"/>
    <property type="project" value="InterPro"/>
</dbReference>